<dbReference type="Proteomes" id="UP000298652">
    <property type="component" value="Chromosome 4"/>
</dbReference>
<evidence type="ECO:0000313" key="2">
    <source>
        <dbReference type="Proteomes" id="UP000298652"/>
    </source>
</evidence>
<dbReference type="OMA" id="EWINEAT"/>
<evidence type="ECO:0000313" key="1">
    <source>
        <dbReference type="EMBL" id="TKW19851.1"/>
    </source>
</evidence>
<dbReference type="EMBL" id="CM016555">
    <property type="protein sequence ID" value="TKW19851.1"/>
    <property type="molecule type" value="Genomic_DNA"/>
</dbReference>
<reference evidence="1" key="1">
    <citation type="submission" date="2019-03" db="EMBL/GenBank/DDBJ databases">
        <title>WGS assembly of Setaria viridis.</title>
        <authorList>
            <person name="Huang P."/>
            <person name="Jenkins J."/>
            <person name="Grimwood J."/>
            <person name="Barry K."/>
            <person name="Healey A."/>
            <person name="Mamidi S."/>
            <person name="Sreedasyam A."/>
            <person name="Shu S."/>
            <person name="Feldman M."/>
            <person name="Wu J."/>
            <person name="Yu Y."/>
            <person name="Chen C."/>
            <person name="Johnson J."/>
            <person name="Rokhsar D."/>
            <person name="Baxter I."/>
            <person name="Schmutz J."/>
            <person name="Brutnell T."/>
            <person name="Kellogg E."/>
        </authorList>
    </citation>
    <scope>NUCLEOTIDE SEQUENCE [LARGE SCALE GENOMIC DNA]</scope>
</reference>
<gene>
    <name evidence="1" type="ORF">SEVIR_4G046300v2</name>
</gene>
<dbReference type="Gramene" id="TKW19851">
    <property type="protein sequence ID" value="TKW19851"/>
    <property type="gene ID" value="SEVIR_4G046300v2"/>
</dbReference>
<proteinExistence type="predicted"/>
<protein>
    <submittedName>
        <fullName evidence="1">Uncharacterized protein</fullName>
    </submittedName>
</protein>
<keyword evidence="2" id="KW-1185">Reference proteome</keyword>
<sequence length="83" mass="9542">MAAPNADWWRRSWKKVHKQHRKGFNSLVILGSWTLWKHRNACVFDGSAPNLHGALQAFKDEPHLWHVAGAKELAALHLERVVI</sequence>
<organism evidence="1 2">
    <name type="scientific">Setaria viridis</name>
    <name type="common">Green bristlegrass</name>
    <name type="synonym">Setaria italica subsp. viridis</name>
    <dbReference type="NCBI Taxonomy" id="4556"/>
    <lineage>
        <taxon>Eukaryota</taxon>
        <taxon>Viridiplantae</taxon>
        <taxon>Streptophyta</taxon>
        <taxon>Embryophyta</taxon>
        <taxon>Tracheophyta</taxon>
        <taxon>Spermatophyta</taxon>
        <taxon>Magnoliopsida</taxon>
        <taxon>Liliopsida</taxon>
        <taxon>Poales</taxon>
        <taxon>Poaceae</taxon>
        <taxon>PACMAD clade</taxon>
        <taxon>Panicoideae</taxon>
        <taxon>Panicodae</taxon>
        <taxon>Paniceae</taxon>
        <taxon>Cenchrinae</taxon>
        <taxon>Setaria</taxon>
    </lineage>
</organism>
<dbReference type="AlphaFoldDB" id="A0A4U6UTC5"/>
<name>A0A4U6UTC5_SETVI</name>
<accession>A0A4U6UTC5</accession>